<protein>
    <submittedName>
        <fullName evidence="2">Uncharacterized protein</fullName>
    </submittedName>
</protein>
<feature type="compositionally biased region" description="Basic and acidic residues" evidence="1">
    <location>
        <begin position="64"/>
        <end position="75"/>
    </location>
</feature>
<feature type="compositionally biased region" description="Polar residues" evidence="1">
    <location>
        <begin position="54"/>
        <end position="63"/>
    </location>
</feature>
<feature type="region of interest" description="Disordered" evidence="1">
    <location>
        <begin position="54"/>
        <end position="75"/>
    </location>
</feature>
<dbReference type="Proteomes" id="UP000184497">
    <property type="component" value="Unassembled WGS sequence"/>
</dbReference>
<gene>
    <name evidence="2" type="ORF">SAMN05216369_1302</name>
</gene>
<evidence type="ECO:0000313" key="3">
    <source>
        <dbReference type="Proteomes" id="UP000184497"/>
    </source>
</evidence>
<evidence type="ECO:0000256" key="1">
    <source>
        <dbReference type="SAM" id="MobiDB-lite"/>
    </source>
</evidence>
<dbReference type="EMBL" id="FRAQ01000001">
    <property type="protein sequence ID" value="SHK27295.1"/>
    <property type="molecule type" value="Genomic_DNA"/>
</dbReference>
<organism evidence="2 3">
    <name type="scientific">Marinobacter antarcticus</name>
    <dbReference type="NCBI Taxonomy" id="564117"/>
    <lineage>
        <taxon>Bacteria</taxon>
        <taxon>Pseudomonadati</taxon>
        <taxon>Pseudomonadota</taxon>
        <taxon>Gammaproteobacteria</taxon>
        <taxon>Pseudomonadales</taxon>
        <taxon>Marinobacteraceae</taxon>
        <taxon>Marinobacter</taxon>
    </lineage>
</organism>
<dbReference type="STRING" id="564117.SAMN05216369_1302"/>
<dbReference type="AlphaFoldDB" id="A0A1M6R469"/>
<sequence>MVKNTSTTAAALRSNETKPLGVIPCCEQSFLIQFTSSLNQVDLIRPGMMARGNRYQSAPLNQSDVEHKSVFDSMP</sequence>
<keyword evidence="3" id="KW-1185">Reference proteome</keyword>
<accession>A0A1M6R469</accession>
<reference evidence="3" key="1">
    <citation type="submission" date="2016-11" db="EMBL/GenBank/DDBJ databases">
        <authorList>
            <person name="Varghese N."/>
            <person name="Submissions S."/>
        </authorList>
    </citation>
    <scope>NUCLEOTIDE SEQUENCE [LARGE SCALE GENOMIC DNA]</scope>
    <source>
        <strain evidence="3">CGMCC 1.10835</strain>
    </source>
</reference>
<name>A0A1M6R469_9GAMM</name>
<evidence type="ECO:0000313" key="2">
    <source>
        <dbReference type="EMBL" id="SHK27295.1"/>
    </source>
</evidence>
<proteinExistence type="predicted"/>